<organism evidence="1">
    <name type="scientific">Siphoviridae sp. ctKm44</name>
    <dbReference type="NCBI Taxonomy" id="2826245"/>
    <lineage>
        <taxon>Viruses</taxon>
        <taxon>Duplodnaviria</taxon>
        <taxon>Heunggongvirae</taxon>
        <taxon>Uroviricota</taxon>
        <taxon>Caudoviricetes</taxon>
    </lineage>
</organism>
<sequence length="31" mass="3757">MVENSPKIFWGFYLSHHFYYSISEVGLEGYR</sequence>
<protein>
    <submittedName>
        <fullName evidence="1">Uncharacterized protein</fullName>
    </submittedName>
</protein>
<reference evidence="1" key="1">
    <citation type="journal article" date="2021" name="Proc. Natl. Acad. Sci. U.S.A.">
        <title>A Catalog of Tens of Thousands of Viruses from Human Metagenomes Reveals Hidden Associations with Chronic Diseases.</title>
        <authorList>
            <person name="Tisza M.J."/>
            <person name="Buck C.B."/>
        </authorList>
    </citation>
    <scope>NUCLEOTIDE SEQUENCE</scope>
    <source>
        <strain evidence="1">CtKm44</strain>
    </source>
</reference>
<evidence type="ECO:0000313" key="1">
    <source>
        <dbReference type="EMBL" id="DAD73403.1"/>
    </source>
</evidence>
<proteinExistence type="predicted"/>
<name>A0A8S5LUA3_9CAUD</name>
<accession>A0A8S5LUA3</accession>
<dbReference type="EMBL" id="BK014735">
    <property type="protein sequence ID" value="DAD73403.1"/>
    <property type="molecule type" value="Genomic_DNA"/>
</dbReference>